<dbReference type="AlphaFoldDB" id="A0A368STJ9"/>
<dbReference type="OrthoDB" id="695359at2759"/>
<dbReference type="PANTHER" id="PTHR35161">
    <property type="entry name" value="OS02G0303100 PROTEIN"/>
    <property type="match status" value="1"/>
</dbReference>
<evidence type="ECO:0000313" key="1">
    <source>
        <dbReference type="EMBL" id="RCV45757.1"/>
    </source>
</evidence>
<organism evidence="1">
    <name type="scientific">Setaria italica</name>
    <name type="common">Foxtail millet</name>
    <name type="synonym">Panicum italicum</name>
    <dbReference type="NCBI Taxonomy" id="4555"/>
    <lineage>
        <taxon>Eukaryota</taxon>
        <taxon>Viridiplantae</taxon>
        <taxon>Streptophyta</taxon>
        <taxon>Embryophyta</taxon>
        <taxon>Tracheophyta</taxon>
        <taxon>Spermatophyta</taxon>
        <taxon>Magnoliopsida</taxon>
        <taxon>Liliopsida</taxon>
        <taxon>Poales</taxon>
        <taxon>Poaceae</taxon>
        <taxon>PACMAD clade</taxon>
        <taxon>Panicoideae</taxon>
        <taxon>Panicodae</taxon>
        <taxon>Paniceae</taxon>
        <taxon>Cenchrinae</taxon>
        <taxon>Setaria</taxon>
    </lineage>
</organism>
<dbReference type="KEGG" id="sita:101766091"/>
<dbReference type="EMBL" id="CM003536">
    <property type="protein sequence ID" value="RCV45757.1"/>
    <property type="molecule type" value="Genomic_DNA"/>
</dbReference>
<name>A0A368STJ9_SETIT</name>
<proteinExistence type="predicted"/>
<gene>
    <name evidence="1" type="ORF">SETIT_9G478800v2</name>
</gene>
<sequence length="347" mass="39312">MVRFGNIAYDLPRHIVRKTLVNLQGKPCPDPVCTVAEYTARHPVVVPVPSEGVRLVGEKLGRCFSTTSEPGMKLISSLTTALKEFHDSDICVSGFDESNMVVAEDTKELLFIPTESDKIEPPRNLGPGEYMIPGQLVFPEPGKLKFRDVMFQQSTPGGIRANYLDAHAFITKNLLQPGIRVPDDIKHQLKLMKSPESATMGPLISRHASVVPWGLRRGLVMSYIPYIRHVLPHVDPAAEATVLSEMPYLDDWIERAKNNKLLELFFNHRRDKYRADATGLLDFFYDISINKMEWCWSRCFKPDGGYPPGESGYKPDETEIVMTVTYPELMPKIQESLWKTNHLQKAR</sequence>
<reference evidence="1" key="1">
    <citation type="journal article" date="2012" name="Nat. Biotechnol.">
        <title>Reference genome sequence of the model plant Setaria.</title>
        <authorList>
            <person name="Bennetzen J.L."/>
            <person name="Schmutz J."/>
            <person name="Wang H."/>
            <person name="Percifield R."/>
            <person name="Hawkins J."/>
            <person name="Pontaroli A.C."/>
            <person name="Estep M."/>
            <person name="Feng L."/>
            <person name="Vaughn J.N."/>
            <person name="Grimwood J."/>
            <person name="Jenkins J."/>
            <person name="Barry K."/>
            <person name="Lindquist E."/>
            <person name="Hellsten U."/>
            <person name="Deshpande S."/>
            <person name="Wang X."/>
            <person name="Wu X."/>
            <person name="Mitros T."/>
            <person name="Triplett J."/>
            <person name="Yang X."/>
            <person name="Ye C.Y."/>
            <person name="Mauro-Herrera M."/>
            <person name="Wang L."/>
            <person name="Li P."/>
            <person name="Sharma M."/>
            <person name="Sharma R."/>
            <person name="Ronald P.C."/>
            <person name="Panaud O."/>
            <person name="Kellogg E.A."/>
            <person name="Brutnell T.P."/>
            <person name="Doust A.N."/>
            <person name="Tuskan G.A."/>
            <person name="Rokhsar D."/>
            <person name="Devos K.M."/>
        </authorList>
    </citation>
    <scope>NUCLEOTIDE SEQUENCE [LARGE SCALE GENOMIC DNA]</scope>
    <source>
        <strain evidence="1">Yugu1</strain>
    </source>
</reference>
<dbReference type="EMBL" id="CM003536">
    <property type="protein sequence ID" value="RCV45759.1"/>
    <property type="molecule type" value="Genomic_DNA"/>
</dbReference>
<accession>A0A368STJ9</accession>
<dbReference type="PANTHER" id="PTHR35161:SF1">
    <property type="entry name" value="OS02G0138300 PROTEIN"/>
    <property type="match status" value="1"/>
</dbReference>
<dbReference type="EMBL" id="CM003536">
    <property type="protein sequence ID" value="RCV45758.1"/>
    <property type="molecule type" value="Genomic_DNA"/>
</dbReference>
<reference evidence="1" key="2">
    <citation type="submission" date="2015-07" db="EMBL/GenBank/DDBJ databases">
        <authorList>
            <person name="Noorani M."/>
        </authorList>
    </citation>
    <scope>NUCLEOTIDE SEQUENCE</scope>
    <source>
        <strain evidence="1">Yugu1</strain>
    </source>
</reference>
<protein>
    <submittedName>
        <fullName evidence="1">Uncharacterized protein</fullName>
    </submittedName>
</protein>